<dbReference type="Proteomes" id="UP000053097">
    <property type="component" value="Unassembled WGS sequence"/>
</dbReference>
<evidence type="ECO:0000313" key="1">
    <source>
        <dbReference type="EMBL" id="EZA49151.1"/>
    </source>
</evidence>
<dbReference type="AlphaFoldDB" id="A0A026W0P4"/>
<name>A0A026W0P4_OOCBI</name>
<protein>
    <submittedName>
        <fullName evidence="1">Uncharacterized protein</fullName>
    </submittedName>
</protein>
<organism evidence="1 2">
    <name type="scientific">Ooceraea biroi</name>
    <name type="common">Clonal raider ant</name>
    <name type="synonym">Cerapachys biroi</name>
    <dbReference type="NCBI Taxonomy" id="2015173"/>
    <lineage>
        <taxon>Eukaryota</taxon>
        <taxon>Metazoa</taxon>
        <taxon>Ecdysozoa</taxon>
        <taxon>Arthropoda</taxon>
        <taxon>Hexapoda</taxon>
        <taxon>Insecta</taxon>
        <taxon>Pterygota</taxon>
        <taxon>Neoptera</taxon>
        <taxon>Endopterygota</taxon>
        <taxon>Hymenoptera</taxon>
        <taxon>Apocrita</taxon>
        <taxon>Aculeata</taxon>
        <taxon>Formicoidea</taxon>
        <taxon>Formicidae</taxon>
        <taxon>Dorylinae</taxon>
        <taxon>Ooceraea</taxon>
    </lineage>
</organism>
<gene>
    <name evidence="1" type="ORF">X777_12564</name>
</gene>
<reference evidence="1 2" key="1">
    <citation type="journal article" date="2014" name="Curr. Biol.">
        <title>The genome of the clonal raider ant Cerapachys biroi.</title>
        <authorList>
            <person name="Oxley P.R."/>
            <person name="Ji L."/>
            <person name="Fetter-Pruneda I."/>
            <person name="McKenzie S.K."/>
            <person name="Li C."/>
            <person name="Hu H."/>
            <person name="Zhang G."/>
            <person name="Kronauer D.J."/>
        </authorList>
    </citation>
    <scope>NUCLEOTIDE SEQUENCE [LARGE SCALE GENOMIC DNA]</scope>
</reference>
<sequence length="144" mass="16406">MVPESYTCSTSNPYEKGEMFNIFRSVASEAPTLSPGFRICTTLGDFSWDTQSLKERSLLRTKSRILSRNDNAQGCNGSCSGRCAYFILQQLVPHFDQIPPCENESHITTDMRQQLFQCRITFYVTTNCFSHHGIFPHQYNCISA</sequence>
<proteinExistence type="predicted"/>
<accession>A0A026W0P4</accession>
<keyword evidence="2" id="KW-1185">Reference proteome</keyword>
<evidence type="ECO:0000313" key="2">
    <source>
        <dbReference type="Proteomes" id="UP000053097"/>
    </source>
</evidence>
<dbReference type="EMBL" id="KK107538">
    <property type="protein sequence ID" value="EZA49151.1"/>
    <property type="molecule type" value="Genomic_DNA"/>
</dbReference>